<dbReference type="CDD" id="cd00392">
    <property type="entry name" value="Ribosomal_L13"/>
    <property type="match status" value="1"/>
</dbReference>
<comment type="similarity">
    <text evidence="3">Belongs to the universal ribosomal protein uL13 family.</text>
</comment>
<protein>
    <submittedName>
        <fullName evidence="4">50S ribosomal protein L13</fullName>
    </submittedName>
</protein>
<dbReference type="GO" id="GO:0003729">
    <property type="term" value="F:mRNA binding"/>
    <property type="evidence" value="ECO:0007669"/>
    <property type="project" value="TreeGrafter"/>
</dbReference>
<accession>A0A6G3XH30</accession>
<dbReference type="PANTHER" id="PTHR11545:SF2">
    <property type="entry name" value="LARGE RIBOSOMAL SUBUNIT PROTEIN UL13M"/>
    <property type="match status" value="1"/>
</dbReference>
<dbReference type="GO" id="GO:0017148">
    <property type="term" value="P:negative regulation of translation"/>
    <property type="evidence" value="ECO:0007669"/>
    <property type="project" value="TreeGrafter"/>
</dbReference>
<dbReference type="PANTHER" id="PTHR11545">
    <property type="entry name" value="RIBOSOMAL PROTEIN L13"/>
    <property type="match status" value="1"/>
</dbReference>
<comment type="caution">
    <text evidence="4">The sequence shown here is derived from an EMBL/GenBank/DDBJ whole genome shotgun (WGS) entry which is preliminary data.</text>
</comment>
<dbReference type="GO" id="GO:0006412">
    <property type="term" value="P:translation"/>
    <property type="evidence" value="ECO:0007669"/>
    <property type="project" value="InterPro"/>
</dbReference>
<dbReference type="AlphaFoldDB" id="A0A6G3XH30"/>
<proteinExistence type="inferred from homology"/>
<organism evidence="4">
    <name type="scientific">Streptomyces sp. SID7499</name>
    <dbReference type="NCBI Taxonomy" id="2706086"/>
    <lineage>
        <taxon>Bacteria</taxon>
        <taxon>Bacillati</taxon>
        <taxon>Actinomycetota</taxon>
        <taxon>Actinomycetes</taxon>
        <taxon>Kitasatosporales</taxon>
        <taxon>Streptomycetaceae</taxon>
        <taxon>Streptomyces</taxon>
    </lineage>
</organism>
<reference evidence="4" key="1">
    <citation type="submission" date="2020-01" db="EMBL/GenBank/DDBJ databases">
        <title>Insect and environment-associated Actinomycetes.</title>
        <authorList>
            <person name="Currrie C."/>
            <person name="Chevrette M."/>
            <person name="Carlson C."/>
            <person name="Stubbendieck R."/>
            <person name="Wendt-Pienkowski E."/>
        </authorList>
    </citation>
    <scope>NUCLEOTIDE SEQUENCE</scope>
    <source>
        <strain evidence="4">SID7499</strain>
    </source>
</reference>
<sequence>QKMAYRHSGFPGGLRSVRYDELLAKNPEKAVEKAIKGMIPKNSLGRQVISKLKVYAGDQHPHAAQQPVPFEITQVAQ</sequence>
<dbReference type="SUPFAM" id="SSF52161">
    <property type="entry name" value="Ribosomal protein L13"/>
    <property type="match status" value="1"/>
</dbReference>
<keyword evidence="1 3" id="KW-0689">Ribosomal protein</keyword>
<evidence type="ECO:0000256" key="1">
    <source>
        <dbReference type="ARBA" id="ARBA00022980"/>
    </source>
</evidence>
<dbReference type="Gene3D" id="3.90.1180.10">
    <property type="entry name" value="Ribosomal protein L13"/>
    <property type="match status" value="1"/>
</dbReference>
<dbReference type="GO" id="GO:0022625">
    <property type="term" value="C:cytosolic large ribosomal subunit"/>
    <property type="evidence" value="ECO:0007669"/>
    <property type="project" value="TreeGrafter"/>
</dbReference>
<evidence type="ECO:0000256" key="2">
    <source>
        <dbReference type="ARBA" id="ARBA00023274"/>
    </source>
</evidence>
<dbReference type="EMBL" id="JAAGMN010006578">
    <property type="protein sequence ID" value="NEE17118.1"/>
    <property type="molecule type" value="Genomic_DNA"/>
</dbReference>
<gene>
    <name evidence="4" type="ORF">G3M58_62955</name>
</gene>
<dbReference type="InterPro" id="IPR036899">
    <property type="entry name" value="Ribosomal_uL13_sf"/>
</dbReference>
<dbReference type="GO" id="GO:0003735">
    <property type="term" value="F:structural constituent of ribosome"/>
    <property type="evidence" value="ECO:0007669"/>
    <property type="project" value="InterPro"/>
</dbReference>
<dbReference type="Pfam" id="PF00572">
    <property type="entry name" value="Ribosomal_L13"/>
    <property type="match status" value="1"/>
</dbReference>
<name>A0A6G3XH30_9ACTN</name>
<evidence type="ECO:0000256" key="3">
    <source>
        <dbReference type="RuleBase" id="RU003877"/>
    </source>
</evidence>
<dbReference type="PROSITE" id="PS00783">
    <property type="entry name" value="RIBOSOMAL_L13"/>
    <property type="match status" value="1"/>
</dbReference>
<dbReference type="InterPro" id="IPR023563">
    <property type="entry name" value="Ribosomal_uL13_CS"/>
</dbReference>
<feature type="non-terminal residue" evidence="4">
    <location>
        <position position="1"/>
    </location>
</feature>
<keyword evidence="2 3" id="KW-0687">Ribonucleoprotein</keyword>
<evidence type="ECO:0000313" key="4">
    <source>
        <dbReference type="EMBL" id="NEE17118.1"/>
    </source>
</evidence>
<dbReference type="InterPro" id="IPR005822">
    <property type="entry name" value="Ribosomal_uL13"/>
</dbReference>